<name>A0A7S1KRL0_9EUKA</name>
<feature type="domain" description="TLC" evidence="7">
    <location>
        <begin position="54"/>
        <end position="257"/>
    </location>
</feature>
<dbReference type="GO" id="GO:0055088">
    <property type="term" value="P:lipid homeostasis"/>
    <property type="evidence" value="ECO:0007669"/>
    <property type="project" value="TreeGrafter"/>
</dbReference>
<protein>
    <recommendedName>
        <fullName evidence="7">TLC domain-containing protein</fullName>
    </recommendedName>
</protein>
<dbReference type="Pfam" id="PF03798">
    <property type="entry name" value="TRAM_LAG1_CLN8"/>
    <property type="match status" value="1"/>
</dbReference>
<dbReference type="PANTHER" id="PTHR13439:SF0">
    <property type="entry name" value="TOPOISOMERASE I DAMAGE AFFECTED PROTEIN 4"/>
    <property type="match status" value="1"/>
</dbReference>
<feature type="transmembrane region" description="Helical" evidence="6">
    <location>
        <begin position="20"/>
        <end position="44"/>
    </location>
</feature>
<dbReference type="EMBL" id="HBGD01006886">
    <property type="protein sequence ID" value="CAD9082520.1"/>
    <property type="molecule type" value="Transcribed_RNA"/>
</dbReference>
<sequence>MRPFFSNELFQFRLQSKETILAFLLSLAFFIALQPIVGLLLRLIFPGFTKWNKKRQRDWISRMISTLHALIFTVLSFYILFISQEVYEPMINGGFLHNTCPLAFPTIAFSMAYFVVDLYYVLAYFPDTMTIVHHVGAALAAYVITAYESGPVYMLVFGLTEASTPFVNLRVFLHDLGYKNSLMYSLNGIAMWFGFLIFRIPTIFYIPYIIWTYNFEVIFFQVTGLMLFIVLFGYTSISTLNIWWFYLITKGLLKVLRHKPTTAQTEEELKKVQ</sequence>
<evidence type="ECO:0000256" key="1">
    <source>
        <dbReference type="ARBA" id="ARBA00004141"/>
    </source>
</evidence>
<dbReference type="GO" id="GO:0016020">
    <property type="term" value="C:membrane"/>
    <property type="evidence" value="ECO:0007669"/>
    <property type="project" value="UniProtKB-SubCell"/>
</dbReference>
<organism evidence="8">
    <name type="scientific">Percolomonas cosmopolitus</name>
    <dbReference type="NCBI Taxonomy" id="63605"/>
    <lineage>
        <taxon>Eukaryota</taxon>
        <taxon>Discoba</taxon>
        <taxon>Heterolobosea</taxon>
        <taxon>Tetramitia</taxon>
        <taxon>Eutetramitia</taxon>
        <taxon>Percolomonadidae</taxon>
        <taxon>Percolomonas</taxon>
    </lineage>
</organism>
<proteinExistence type="predicted"/>
<accession>A0A7S1KRL0</accession>
<gene>
    <name evidence="8" type="ORF">PCOS0759_LOCUS5760</name>
</gene>
<dbReference type="SMART" id="SM00724">
    <property type="entry name" value="TLC"/>
    <property type="match status" value="1"/>
</dbReference>
<dbReference type="InterPro" id="IPR006634">
    <property type="entry name" value="TLC-dom"/>
</dbReference>
<dbReference type="PROSITE" id="PS50922">
    <property type="entry name" value="TLC"/>
    <property type="match status" value="1"/>
</dbReference>
<keyword evidence="3 6" id="KW-1133">Transmembrane helix</keyword>
<keyword evidence="4 5" id="KW-0472">Membrane</keyword>
<evidence type="ECO:0000259" key="7">
    <source>
        <dbReference type="PROSITE" id="PS50922"/>
    </source>
</evidence>
<evidence type="ECO:0000256" key="5">
    <source>
        <dbReference type="PROSITE-ProRule" id="PRU00205"/>
    </source>
</evidence>
<evidence type="ECO:0000313" key="8">
    <source>
        <dbReference type="EMBL" id="CAD9082520.1"/>
    </source>
</evidence>
<comment type="subcellular location">
    <subcellularLocation>
        <location evidence="1">Membrane</location>
        <topology evidence="1">Multi-pass membrane protein</topology>
    </subcellularLocation>
</comment>
<feature type="transmembrane region" description="Helical" evidence="6">
    <location>
        <begin position="217"/>
        <end position="247"/>
    </location>
</feature>
<evidence type="ECO:0000256" key="6">
    <source>
        <dbReference type="SAM" id="Phobius"/>
    </source>
</evidence>
<feature type="transmembrane region" description="Helical" evidence="6">
    <location>
        <begin position="185"/>
        <end position="211"/>
    </location>
</feature>
<feature type="transmembrane region" description="Helical" evidence="6">
    <location>
        <begin position="102"/>
        <end position="122"/>
    </location>
</feature>
<evidence type="ECO:0000256" key="2">
    <source>
        <dbReference type="ARBA" id="ARBA00022692"/>
    </source>
</evidence>
<dbReference type="AlphaFoldDB" id="A0A7S1KRL0"/>
<evidence type="ECO:0000256" key="4">
    <source>
        <dbReference type="ARBA" id="ARBA00023136"/>
    </source>
</evidence>
<evidence type="ECO:0000256" key="3">
    <source>
        <dbReference type="ARBA" id="ARBA00022989"/>
    </source>
</evidence>
<reference evidence="8" key="1">
    <citation type="submission" date="2021-01" db="EMBL/GenBank/DDBJ databases">
        <authorList>
            <person name="Corre E."/>
            <person name="Pelletier E."/>
            <person name="Niang G."/>
            <person name="Scheremetjew M."/>
            <person name="Finn R."/>
            <person name="Kale V."/>
            <person name="Holt S."/>
            <person name="Cochrane G."/>
            <person name="Meng A."/>
            <person name="Brown T."/>
            <person name="Cohen L."/>
        </authorList>
    </citation>
    <scope>NUCLEOTIDE SEQUENCE</scope>
    <source>
        <strain evidence="8">WS</strain>
    </source>
</reference>
<dbReference type="InterPro" id="IPR050846">
    <property type="entry name" value="TLCD"/>
</dbReference>
<feature type="transmembrane region" description="Helical" evidence="6">
    <location>
        <begin position="64"/>
        <end position="82"/>
    </location>
</feature>
<dbReference type="PANTHER" id="PTHR13439">
    <property type="entry name" value="CT120 PROTEIN"/>
    <property type="match status" value="1"/>
</dbReference>
<dbReference type="GO" id="GO:0005783">
    <property type="term" value="C:endoplasmic reticulum"/>
    <property type="evidence" value="ECO:0007669"/>
    <property type="project" value="TreeGrafter"/>
</dbReference>
<keyword evidence="2 5" id="KW-0812">Transmembrane</keyword>